<accession>A0A2D3VAW7</accession>
<name>A0A2D3VAW7_9PEZI</name>
<protein>
    <submittedName>
        <fullName evidence="1">Uncharacterized protein</fullName>
    </submittedName>
</protein>
<gene>
    <name evidence="1" type="ORF">RCC_03440</name>
</gene>
<dbReference type="RefSeq" id="XP_023624494.1">
    <property type="nucleotide sequence ID" value="XM_023768726.1"/>
</dbReference>
<reference evidence="1 2" key="1">
    <citation type="submission" date="2016-03" db="EMBL/GenBank/DDBJ databases">
        <authorList>
            <person name="Ploux O."/>
        </authorList>
    </citation>
    <scope>NUCLEOTIDE SEQUENCE [LARGE SCALE GENOMIC DNA]</scope>
    <source>
        <strain evidence="1 2">URUG2</strain>
    </source>
</reference>
<dbReference type="EMBL" id="FJUY01000004">
    <property type="protein sequence ID" value="CZT17603.1"/>
    <property type="molecule type" value="Genomic_DNA"/>
</dbReference>
<proteinExistence type="predicted"/>
<dbReference type="GeneID" id="35598641"/>
<organism evidence="1 2">
    <name type="scientific">Ramularia collo-cygni</name>
    <dbReference type="NCBI Taxonomy" id="112498"/>
    <lineage>
        <taxon>Eukaryota</taxon>
        <taxon>Fungi</taxon>
        <taxon>Dikarya</taxon>
        <taxon>Ascomycota</taxon>
        <taxon>Pezizomycotina</taxon>
        <taxon>Dothideomycetes</taxon>
        <taxon>Dothideomycetidae</taxon>
        <taxon>Mycosphaerellales</taxon>
        <taxon>Mycosphaerellaceae</taxon>
        <taxon>Ramularia</taxon>
    </lineage>
</organism>
<sequence length="102" mass="11733">MWRMTFRPNAGALGRSIIRGSGPRYYVDILTALYIDDVFVNSVIYNIGEQITKQQRTTNLTQLYSLHVHLLTPKLANKLAEDLRTKGRVKNKILCIDGVWRL</sequence>
<evidence type="ECO:0000313" key="2">
    <source>
        <dbReference type="Proteomes" id="UP000225277"/>
    </source>
</evidence>
<keyword evidence="2" id="KW-1185">Reference proteome</keyword>
<dbReference type="AlphaFoldDB" id="A0A2D3VAW7"/>
<evidence type="ECO:0000313" key="1">
    <source>
        <dbReference type="EMBL" id="CZT17603.1"/>
    </source>
</evidence>
<dbReference type="Proteomes" id="UP000225277">
    <property type="component" value="Unassembled WGS sequence"/>
</dbReference>